<keyword evidence="1" id="KW-0472">Membrane</keyword>
<evidence type="ECO:0000313" key="2">
    <source>
        <dbReference type="EMBL" id="SDZ21312.1"/>
    </source>
</evidence>
<dbReference type="OrthoDB" id="4249403at2"/>
<evidence type="ECO:0000313" key="3">
    <source>
        <dbReference type="Proteomes" id="UP000199632"/>
    </source>
</evidence>
<sequence>MNVPWGDLGTVLMAALFLGGGVIVLYAVGIRVLSPASADGESAGRPTPLRIAITSLCFAICAAAVGYGIYTLL</sequence>
<keyword evidence="1" id="KW-1133">Transmembrane helix</keyword>
<dbReference type="AlphaFoldDB" id="A0A1H3R647"/>
<dbReference type="RefSeq" id="WP_090793223.1">
    <property type="nucleotide sequence ID" value="NZ_BOND01000008.1"/>
</dbReference>
<name>A0A1H3R647_9ACTN</name>
<dbReference type="EMBL" id="FNQB01000002">
    <property type="protein sequence ID" value="SDZ21312.1"/>
    <property type="molecule type" value="Genomic_DNA"/>
</dbReference>
<feature type="transmembrane region" description="Helical" evidence="1">
    <location>
        <begin position="51"/>
        <end position="70"/>
    </location>
</feature>
<protein>
    <submittedName>
        <fullName evidence="2">Uncharacterized protein</fullName>
    </submittedName>
</protein>
<organism evidence="2 3">
    <name type="scientific">Asanoa ishikariensis</name>
    <dbReference type="NCBI Taxonomy" id="137265"/>
    <lineage>
        <taxon>Bacteria</taxon>
        <taxon>Bacillati</taxon>
        <taxon>Actinomycetota</taxon>
        <taxon>Actinomycetes</taxon>
        <taxon>Micromonosporales</taxon>
        <taxon>Micromonosporaceae</taxon>
        <taxon>Asanoa</taxon>
    </lineage>
</organism>
<feature type="transmembrane region" description="Helical" evidence="1">
    <location>
        <begin position="12"/>
        <end position="30"/>
    </location>
</feature>
<dbReference type="STRING" id="137265.SAMN05421684_3523"/>
<accession>A0A1H3R647</accession>
<dbReference type="Proteomes" id="UP000199632">
    <property type="component" value="Unassembled WGS sequence"/>
</dbReference>
<evidence type="ECO:0000256" key="1">
    <source>
        <dbReference type="SAM" id="Phobius"/>
    </source>
</evidence>
<reference evidence="3" key="1">
    <citation type="submission" date="2016-10" db="EMBL/GenBank/DDBJ databases">
        <authorList>
            <person name="Varghese N."/>
            <person name="Submissions S."/>
        </authorList>
    </citation>
    <scope>NUCLEOTIDE SEQUENCE [LARGE SCALE GENOMIC DNA]</scope>
    <source>
        <strain evidence="3">DSM 44718</strain>
    </source>
</reference>
<proteinExistence type="predicted"/>
<keyword evidence="1" id="KW-0812">Transmembrane</keyword>
<keyword evidence="3" id="KW-1185">Reference proteome</keyword>
<gene>
    <name evidence="2" type="ORF">SAMN05421684_3523</name>
</gene>